<proteinExistence type="predicted"/>
<protein>
    <submittedName>
        <fullName evidence="1">Uncharacterized protein</fullName>
    </submittedName>
</protein>
<organism evidence="1">
    <name type="scientific">Arundo donax</name>
    <name type="common">Giant reed</name>
    <name type="synonym">Donax arundinaceus</name>
    <dbReference type="NCBI Taxonomy" id="35708"/>
    <lineage>
        <taxon>Eukaryota</taxon>
        <taxon>Viridiplantae</taxon>
        <taxon>Streptophyta</taxon>
        <taxon>Embryophyta</taxon>
        <taxon>Tracheophyta</taxon>
        <taxon>Spermatophyta</taxon>
        <taxon>Magnoliopsida</taxon>
        <taxon>Liliopsida</taxon>
        <taxon>Poales</taxon>
        <taxon>Poaceae</taxon>
        <taxon>PACMAD clade</taxon>
        <taxon>Arundinoideae</taxon>
        <taxon>Arundineae</taxon>
        <taxon>Arundo</taxon>
    </lineage>
</organism>
<dbReference type="AlphaFoldDB" id="A0A0A9D8U2"/>
<sequence>MQKLLPRHVEIIEAIDEELINSIVSKYGTADTSLLKQKLKEMRILDNVDLPDSIAKLFVKPKEKKESPAKSKQKLLVKSLETIAEVEEKTELKEVEAEVLSETIEEKVEPEEVASKRRILRKS</sequence>
<name>A0A0A9D8U2_ARUDO</name>
<dbReference type="Gene3D" id="3.40.50.2000">
    <property type="entry name" value="Glycogen Phosphorylase B"/>
    <property type="match status" value="1"/>
</dbReference>
<dbReference type="EMBL" id="GBRH01217748">
    <property type="protein sequence ID" value="JAD80147.1"/>
    <property type="molecule type" value="Transcribed_RNA"/>
</dbReference>
<reference evidence="1" key="1">
    <citation type="submission" date="2014-09" db="EMBL/GenBank/DDBJ databases">
        <authorList>
            <person name="Magalhaes I.L.F."/>
            <person name="Oliveira U."/>
            <person name="Santos F.R."/>
            <person name="Vidigal T.H.D.A."/>
            <person name="Brescovit A.D."/>
            <person name="Santos A.J."/>
        </authorList>
    </citation>
    <scope>NUCLEOTIDE SEQUENCE</scope>
    <source>
        <tissue evidence="1">Shoot tissue taken approximately 20 cm above the soil surface</tissue>
    </source>
</reference>
<evidence type="ECO:0000313" key="1">
    <source>
        <dbReference type="EMBL" id="JAD80147.1"/>
    </source>
</evidence>
<reference evidence="1" key="2">
    <citation type="journal article" date="2015" name="Data Brief">
        <title>Shoot transcriptome of the giant reed, Arundo donax.</title>
        <authorList>
            <person name="Barrero R.A."/>
            <person name="Guerrero F.D."/>
            <person name="Moolhuijzen P."/>
            <person name="Goolsby J.A."/>
            <person name="Tidwell J."/>
            <person name="Bellgard S.E."/>
            <person name="Bellgard M.I."/>
        </authorList>
    </citation>
    <scope>NUCLEOTIDE SEQUENCE</scope>
    <source>
        <tissue evidence="1">Shoot tissue taken approximately 20 cm above the soil surface</tissue>
    </source>
</reference>
<accession>A0A0A9D8U2</accession>